<feature type="region of interest" description="Disordered" evidence="1">
    <location>
        <begin position="134"/>
        <end position="162"/>
    </location>
</feature>
<keyword evidence="3" id="KW-1185">Reference proteome</keyword>
<dbReference type="PANTHER" id="PTHR30615">
    <property type="entry name" value="UNCHARACTERIZED PROTEIN YJBQ-RELATED"/>
    <property type="match status" value="1"/>
</dbReference>
<dbReference type="AlphaFoldDB" id="A0A1E7FCJ0"/>
<accession>A0A1E7FCJ0</accession>
<dbReference type="InterPro" id="IPR001602">
    <property type="entry name" value="UPF0047_YjbQ-like"/>
</dbReference>
<gene>
    <name evidence="2" type="ORF">FRACYDRAFT_269522</name>
</gene>
<dbReference type="KEGG" id="fcy:FRACYDRAFT_269522"/>
<dbReference type="Proteomes" id="UP000095751">
    <property type="component" value="Unassembled WGS sequence"/>
</dbReference>
<dbReference type="OrthoDB" id="10255963at2759"/>
<dbReference type="SUPFAM" id="SSF111038">
    <property type="entry name" value="YjbQ-like"/>
    <property type="match status" value="2"/>
</dbReference>
<dbReference type="Gene3D" id="2.60.120.460">
    <property type="entry name" value="YjbQ-like"/>
    <property type="match status" value="1"/>
</dbReference>
<evidence type="ECO:0000313" key="3">
    <source>
        <dbReference type="Proteomes" id="UP000095751"/>
    </source>
</evidence>
<dbReference type="PANTHER" id="PTHR30615:SF16">
    <property type="entry name" value="SECONDARY THIAMINE-PHOSPHATE SYNTHASE ENZYME"/>
    <property type="match status" value="1"/>
</dbReference>
<protein>
    <submittedName>
        <fullName evidence="2">UPF0047-domain-containing protein</fullName>
    </submittedName>
</protein>
<dbReference type="InterPro" id="IPR035917">
    <property type="entry name" value="YjbQ-like_sf"/>
</dbReference>
<name>A0A1E7FCJ0_9STRA</name>
<sequence>MSSKLIVVTDAQQQQQQQQNLPKSPILGEPICVYHQVEIPTSETDNPIPRQAIFVEDLTPTLQKLLDESGMVNGLLTVISRHTTTSITINEWESRLTQDIAETLLNLVPPDERSISPASREGVTYKHNDIHFRPFCDDSDSDDSNSNNKKDSEEAQRCRENGWNVDDPVQLQAWREQEPINSHSHLLSILAGSSSESIPIVDSQMVLGTWQSVLMIDLDGPRNRTVGVQLMGYL</sequence>
<reference evidence="2 3" key="1">
    <citation type="submission" date="2016-09" db="EMBL/GenBank/DDBJ databases">
        <title>Extensive genetic diversity and differential bi-allelic expression allows diatom success in the polar Southern Ocean.</title>
        <authorList>
            <consortium name="DOE Joint Genome Institute"/>
            <person name="Mock T."/>
            <person name="Otillar R.P."/>
            <person name="Strauss J."/>
            <person name="Dupont C."/>
            <person name="Frickenhaus S."/>
            <person name="Maumus F."/>
            <person name="Mcmullan M."/>
            <person name="Sanges R."/>
            <person name="Schmutz J."/>
            <person name="Toseland A."/>
            <person name="Valas R."/>
            <person name="Veluchamy A."/>
            <person name="Ward B.J."/>
            <person name="Allen A."/>
            <person name="Barry K."/>
            <person name="Falciatore A."/>
            <person name="Ferrante M."/>
            <person name="Fortunato A.E."/>
            <person name="Gloeckner G."/>
            <person name="Gruber A."/>
            <person name="Hipkin R."/>
            <person name="Janech M."/>
            <person name="Kroth P."/>
            <person name="Leese F."/>
            <person name="Lindquist E."/>
            <person name="Lyon B.R."/>
            <person name="Martin J."/>
            <person name="Mayer C."/>
            <person name="Parker M."/>
            <person name="Quesneville H."/>
            <person name="Raymond J."/>
            <person name="Uhlig C."/>
            <person name="Valentin K.U."/>
            <person name="Worden A.Z."/>
            <person name="Armbrust E.V."/>
            <person name="Bowler C."/>
            <person name="Green B."/>
            <person name="Moulton V."/>
            <person name="Van Oosterhout C."/>
            <person name="Grigoriev I."/>
        </authorList>
    </citation>
    <scope>NUCLEOTIDE SEQUENCE [LARGE SCALE GENOMIC DNA]</scope>
    <source>
        <strain evidence="2 3">CCMP1102</strain>
    </source>
</reference>
<dbReference type="Pfam" id="PF01894">
    <property type="entry name" value="YjbQ"/>
    <property type="match status" value="1"/>
</dbReference>
<dbReference type="EMBL" id="KV784359">
    <property type="protein sequence ID" value="OEU15869.1"/>
    <property type="molecule type" value="Genomic_DNA"/>
</dbReference>
<organism evidence="2 3">
    <name type="scientific">Fragilariopsis cylindrus CCMP1102</name>
    <dbReference type="NCBI Taxonomy" id="635003"/>
    <lineage>
        <taxon>Eukaryota</taxon>
        <taxon>Sar</taxon>
        <taxon>Stramenopiles</taxon>
        <taxon>Ochrophyta</taxon>
        <taxon>Bacillariophyta</taxon>
        <taxon>Bacillariophyceae</taxon>
        <taxon>Bacillariophycidae</taxon>
        <taxon>Bacillariales</taxon>
        <taxon>Bacillariaceae</taxon>
        <taxon>Fragilariopsis</taxon>
    </lineage>
</organism>
<feature type="compositionally biased region" description="Basic and acidic residues" evidence="1">
    <location>
        <begin position="148"/>
        <end position="160"/>
    </location>
</feature>
<evidence type="ECO:0000256" key="1">
    <source>
        <dbReference type="SAM" id="MobiDB-lite"/>
    </source>
</evidence>
<dbReference type="InParanoid" id="A0A1E7FCJ0"/>
<proteinExistence type="predicted"/>
<evidence type="ECO:0000313" key="2">
    <source>
        <dbReference type="EMBL" id="OEU15869.1"/>
    </source>
</evidence>